<evidence type="ECO:0000259" key="2">
    <source>
        <dbReference type="Pfam" id="PF12697"/>
    </source>
</evidence>
<dbReference type="InterPro" id="IPR029058">
    <property type="entry name" value="AB_hydrolase_fold"/>
</dbReference>
<accession>A0A917IN98</accession>
<dbReference type="RefSeq" id="WP_188950531.1">
    <property type="nucleotide sequence ID" value="NZ_BMIB01000001.1"/>
</dbReference>
<keyword evidence="4" id="KW-1185">Reference proteome</keyword>
<dbReference type="InterPro" id="IPR052897">
    <property type="entry name" value="Sec-Metab_Biosynth_Hydrolase"/>
</dbReference>
<organism evidence="3 4">
    <name type="scientific">Filimonas zeae</name>
    <dbReference type="NCBI Taxonomy" id="1737353"/>
    <lineage>
        <taxon>Bacteria</taxon>
        <taxon>Pseudomonadati</taxon>
        <taxon>Bacteroidota</taxon>
        <taxon>Chitinophagia</taxon>
        <taxon>Chitinophagales</taxon>
        <taxon>Chitinophagaceae</taxon>
        <taxon>Filimonas</taxon>
    </lineage>
</organism>
<keyword evidence="1" id="KW-0732">Signal</keyword>
<dbReference type="EMBL" id="BMIB01000001">
    <property type="protein sequence ID" value="GGH59543.1"/>
    <property type="molecule type" value="Genomic_DNA"/>
</dbReference>
<feature type="signal peptide" evidence="1">
    <location>
        <begin position="1"/>
        <end position="21"/>
    </location>
</feature>
<dbReference type="Gene3D" id="3.40.50.1820">
    <property type="entry name" value="alpha/beta hydrolase"/>
    <property type="match status" value="1"/>
</dbReference>
<dbReference type="Pfam" id="PF12697">
    <property type="entry name" value="Abhydrolase_6"/>
    <property type="match status" value="1"/>
</dbReference>
<name>A0A917IN98_9BACT</name>
<sequence>MRMKIFVCLLLFIAVGGAADAQKVSAQPVYVLVHGAWHGGWCWKEVEAALTAEGAVVYTPTLAGLGEHANTLDTNVNLNTHIEDIVSFIKMQDLRKVVLVGHSYGGIVITGVADRIPDRLAKLVYLDALLAESGQSALSIQPVAIQQAVRKSSQASNGLTVPVWPASSFGVTDTAKASWVNERLTPQPFRSFAQPLALQHAFGNQLPLFFIACTNPEMPQLEVFARKARESKRWTYYELPTGHDAMITQPAALSALLQTITAL</sequence>
<evidence type="ECO:0000313" key="3">
    <source>
        <dbReference type="EMBL" id="GGH59543.1"/>
    </source>
</evidence>
<feature type="chain" id="PRO_5037529061" evidence="1">
    <location>
        <begin position="22"/>
        <end position="263"/>
    </location>
</feature>
<dbReference type="SUPFAM" id="SSF53474">
    <property type="entry name" value="alpha/beta-Hydrolases"/>
    <property type="match status" value="1"/>
</dbReference>
<dbReference type="AlphaFoldDB" id="A0A917IN98"/>
<evidence type="ECO:0000256" key="1">
    <source>
        <dbReference type="SAM" id="SignalP"/>
    </source>
</evidence>
<dbReference type="Proteomes" id="UP000627292">
    <property type="component" value="Unassembled WGS sequence"/>
</dbReference>
<evidence type="ECO:0000313" key="4">
    <source>
        <dbReference type="Proteomes" id="UP000627292"/>
    </source>
</evidence>
<dbReference type="PANTHER" id="PTHR37017">
    <property type="entry name" value="AB HYDROLASE-1 DOMAIN-CONTAINING PROTEIN-RELATED"/>
    <property type="match status" value="1"/>
</dbReference>
<proteinExistence type="predicted"/>
<gene>
    <name evidence="3" type="ORF">GCM10011379_06430</name>
</gene>
<reference evidence="3" key="1">
    <citation type="journal article" date="2014" name="Int. J. Syst. Evol. Microbiol.">
        <title>Complete genome sequence of Corynebacterium casei LMG S-19264T (=DSM 44701T), isolated from a smear-ripened cheese.</title>
        <authorList>
            <consortium name="US DOE Joint Genome Institute (JGI-PGF)"/>
            <person name="Walter F."/>
            <person name="Albersmeier A."/>
            <person name="Kalinowski J."/>
            <person name="Ruckert C."/>
        </authorList>
    </citation>
    <scope>NUCLEOTIDE SEQUENCE</scope>
    <source>
        <strain evidence="3">CGMCC 1.15290</strain>
    </source>
</reference>
<feature type="domain" description="AB hydrolase-1" evidence="2">
    <location>
        <begin position="31"/>
        <end position="255"/>
    </location>
</feature>
<comment type="caution">
    <text evidence="3">The sequence shown here is derived from an EMBL/GenBank/DDBJ whole genome shotgun (WGS) entry which is preliminary data.</text>
</comment>
<reference evidence="3" key="2">
    <citation type="submission" date="2020-09" db="EMBL/GenBank/DDBJ databases">
        <authorList>
            <person name="Sun Q."/>
            <person name="Zhou Y."/>
        </authorList>
    </citation>
    <scope>NUCLEOTIDE SEQUENCE</scope>
    <source>
        <strain evidence="3">CGMCC 1.15290</strain>
    </source>
</reference>
<protein>
    <submittedName>
        <fullName evidence="3">Esterase</fullName>
    </submittedName>
</protein>
<dbReference type="PANTHER" id="PTHR37017:SF11">
    <property type="entry name" value="ESTERASE_LIPASE_THIOESTERASE DOMAIN-CONTAINING PROTEIN"/>
    <property type="match status" value="1"/>
</dbReference>
<dbReference type="InterPro" id="IPR000073">
    <property type="entry name" value="AB_hydrolase_1"/>
</dbReference>